<name>A0A7Z0E1T5_RHILE</name>
<dbReference type="RefSeq" id="WP_179612366.1">
    <property type="nucleotide sequence ID" value="NZ_JACBZV010000007.1"/>
</dbReference>
<sequence length="443" mass="48485">MIELFVCRPLRLCTIVLLMLSIGSCQVMDSTITYEVRPDGKTARRCDSALGSYSLPISTIKITVTQMYKGTSPVDGALLNVSAPEPHPDRDPKHLFCLDFLENGFSDDTVTVAYSGSTKVNQTEAPSMTASTGMLSVIASKSIDRTGDVIRNLIRAIFILASRDVSFGRTQPTGAEVPVIMTQQSVNPFDLQAMAALNRSLHDYGYCLTFGNYTYNTSRLKPDDYCNNPSISLPADARPPLLEAAESQQYLVKQFPVGIFYRPRQPYSMFVYVRDDPGRGPWELRKIDTVMLENLSPILVLKVNRTIFAEYRTVLAFDRGNLVDVCIGKGSEVAGALQIPLDIIYGIVSLPSAAIVKEIGNKRSTQELLDAQKELLTLQNSILKAQPGTFPGASKTADGEPLAKIDYTHNQLEAPELDGNIPPDQSTKFGTLCPLLSNASASL</sequence>
<evidence type="ECO:0008006" key="4">
    <source>
        <dbReference type="Google" id="ProtNLM"/>
    </source>
</evidence>
<feature type="signal peptide" evidence="1">
    <location>
        <begin position="1"/>
        <end position="27"/>
    </location>
</feature>
<reference evidence="2 3" key="1">
    <citation type="submission" date="2020-07" db="EMBL/GenBank/DDBJ databases">
        <title>Genomic Encyclopedia of Type Strains, Phase IV (KMG-V): Genome sequencing to study the core and pangenomes of soil and plant-associated prokaryotes.</title>
        <authorList>
            <person name="Whitman W."/>
        </authorList>
    </citation>
    <scope>NUCLEOTIDE SEQUENCE [LARGE SCALE GENOMIC DNA]</scope>
    <source>
        <strain evidence="2 3">SEMIA 4052</strain>
    </source>
</reference>
<dbReference type="Proteomes" id="UP000535276">
    <property type="component" value="Unassembled WGS sequence"/>
</dbReference>
<dbReference type="EMBL" id="JACBZV010000007">
    <property type="protein sequence ID" value="NYJ13034.1"/>
    <property type="molecule type" value="Genomic_DNA"/>
</dbReference>
<proteinExistence type="predicted"/>
<accession>A0A7Z0E1T5</accession>
<evidence type="ECO:0000256" key="1">
    <source>
        <dbReference type="SAM" id="SignalP"/>
    </source>
</evidence>
<evidence type="ECO:0000313" key="3">
    <source>
        <dbReference type="Proteomes" id="UP000535276"/>
    </source>
</evidence>
<gene>
    <name evidence="2" type="ORF">GGI64_004115</name>
</gene>
<evidence type="ECO:0000313" key="2">
    <source>
        <dbReference type="EMBL" id="NYJ13034.1"/>
    </source>
</evidence>
<keyword evidence="1" id="KW-0732">Signal</keyword>
<feature type="chain" id="PRO_5031525923" description="Lipoprotein" evidence="1">
    <location>
        <begin position="28"/>
        <end position="443"/>
    </location>
</feature>
<dbReference type="AlphaFoldDB" id="A0A7Z0E1T5"/>
<comment type="caution">
    <text evidence="2">The sequence shown here is derived from an EMBL/GenBank/DDBJ whole genome shotgun (WGS) entry which is preliminary data.</text>
</comment>
<protein>
    <recommendedName>
        <fullName evidence="4">Lipoprotein</fullName>
    </recommendedName>
</protein>
<organism evidence="2 3">
    <name type="scientific">Rhizobium leguminosarum</name>
    <dbReference type="NCBI Taxonomy" id="384"/>
    <lineage>
        <taxon>Bacteria</taxon>
        <taxon>Pseudomonadati</taxon>
        <taxon>Pseudomonadota</taxon>
        <taxon>Alphaproteobacteria</taxon>
        <taxon>Hyphomicrobiales</taxon>
        <taxon>Rhizobiaceae</taxon>
        <taxon>Rhizobium/Agrobacterium group</taxon>
        <taxon>Rhizobium</taxon>
    </lineage>
</organism>